<accession>A0A336LKU9</accession>
<dbReference type="InterPro" id="IPR037448">
    <property type="entry name" value="Zig-8"/>
</dbReference>
<feature type="domain" description="Ig-like" evidence="3">
    <location>
        <begin position="249"/>
        <end position="349"/>
    </location>
</feature>
<dbReference type="InterPro" id="IPR013783">
    <property type="entry name" value="Ig-like_fold"/>
</dbReference>
<sequence>MYLGGTSHIVFRIITLLNCIFTYSASFHTTSHKEQSVKIMDEINSTYFNVAHQKQQKDAVIQPKWNASSNQLHISDMKHTMSIPASAILTNLTSEPLPNTDENSSASMRQELISDITSITQFPSIINNSNSNISSDSINSLDDENRNISYSEIIDSYLKNLSILPPLLPLVSTNNGTDSLSIGSSSSSSSSNLPIPQQNLPLLQQKPHSSSSNPKQQHQLSKTESAMLNYIYDQYAPNKHRHYDFRLGPHFEGAKVGGVSNVTVHLNGTAYLNCKVAILQDRTVTWVQRKHNSDKLQLLTVGNHTYSADTRYSVDFQYPNNWRLKITAAIENDEGIYECQISTHPPRLYRVFLTVNVPEVIIVNEFFEPLFDTFYEAASTIQLNCVVKYITMLYSVVHWTHNGRLLNDDIIRGGISDEGANSTLFVARVNKSDSGNYTCSIGPTLYFTTNVHVLNESLAELYHGNAYNNNRNFSFKTITSTVTSLAITTAPMMFVLIWTLYFIGCTSVR</sequence>
<keyword evidence="1" id="KW-1133">Transmembrane helix</keyword>
<dbReference type="InterPro" id="IPR003599">
    <property type="entry name" value="Ig_sub"/>
</dbReference>
<dbReference type="PANTHER" id="PTHR23279">
    <property type="entry name" value="DEFECTIVE PROBOSCIS EXTENSION RESPONSE DPR -RELATED"/>
    <property type="match status" value="1"/>
</dbReference>
<dbReference type="GO" id="GO:0032589">
    <property type="term" value="C:neuron projection membrane"/>
    <property type="evidence" value="ECO:0007669"/>
    <property type="project" value="TreeGrafter"/>
</dbReference>
<dbReference type="SMART" id="SM00409">
    <property type="entry name" value="IG"/>
    <property type="match status" value="2"/>
</dbReference>
<dbReference type="Gene3D" id="2.60.40.10">
    <property type="entry name" value="Immunoglobulins"/>
    <property type="match status" value="2"/>
</dbReference>
<gene>
    <name evidence="4" type="primary">CSON010974</name>
</gene>
<dbReference type="SUPFAM" id="SSF48726">
    <property type="entry name" value="Immunoglobulin"/>
    <property type="match status" value="2"/>
</dbReference>
<dbReference type="CDD" id="cd00096">
    <property type="entry name" value="Ig"/>
    <property type="match status" value="1"/>
</dbReference>
<feature type="chain" id="PRO_5016334830" evidence="2">
    <location>
        <begin position="27"/>
        <end position="509"/>
    </location>
</feature>
<dbReference type="EMBL" id="UFQT01000045">
    <property type="protein sequence ID" value="SSX18834.1"/>
    <property type="molecule type" value="Genomic_DNA"/>
</dbReference>
<dbReference type="AlphaFoldDB" id="A0A336LKU9"/>
<dbReference type="PANTHER" id="PTHR23279:SF12">
    <property type="entry name" value="DEFECTIVE PROBOSCIS EXTENSION RESPONSE 14, ISOFORM A-RELATED"/>
    <property type="match status" value="1"/>
</dbReference>
<name>A0A336LKU9_CULSO</name>
<evidence type="ECO:0000259" key="3">
    <source>
        <dbReference type="PROSITE" id="PS50835"/>
    </source>
</evidence>
<dbReference type="InterPro" id="IPR003598">
    <property type="entry name" value="Ig_sub2"/>
</dbReference>
<reference evidence="4" key="1">
    <citation type="submission" date="2018-07" db="EMBL/GenBank/DDBJ databases">
        <authorList>
            <person name="Quirk P.G."/>
            <person name="Krulwich T.A."/>
        </authorList>
    </citation>
    <scope>NUCLEOTIDE SEQUENCE</scope>
</reference>
<dbReference type="GO" id="GO:0050808">
    <property type="term" value="P:synapse organization"/>
    <property type="evidence" value="ECO:0007669"/>
    <property type="project" value="TreeGrafter"/>
</dbReference>
<dbReference type="InterPro" id="IPR036179">
    <property type="entry name" value="Ig-like_dom_sf"/>
</dbReference>
<feature type="domain" description="Ig-like" evidence="3">
    <location>
        <begin position="358"/>
        <end position="441"/>
    </location>
</feature>
<dbReference type="VEuPathDB" id="VectorBase:CSON010974"/>
<keyword evidence="1" id="KW-0812">Transmembrane</keyword>
<keyword evidence="2" id="KW-0732">Signal</keyword>
<keyword evidence="1" id="KW-0472">Membrane</keyword>
<evidence type="ECO:0000256" key="2">
    <source>
        <dbReference type="SAM" id="SignalP"/>
    </source>
</evidence>
<dbReference type="Pfam" id="PF13927">
    <property type="entry name" value="Ig_3"/>
    <property type="match status" value="1"/>
</dbReference>
<dbReference type="InterPro" id="IPR007110">
    <property type="entry name" value="Ig-like_dom"/>
</dbReference>
<feature type="signal peptide" evidence="2">
    <location>
        <begin position="1"/>
        <end position="26"/>
    </location>
</feature>
<dbReference type="PROSITE" id="PS50835">
    <property type="entry name" value="IG_LIKE"/>
    <property type="match status" value="2"/>
</dbReference>
<dbReference type="SMART" id="SM00408">
    <property type="entry name" value="IGc2"/>
    <property type="match status" value="2"/>
</dbReference>
<proteinExistence type="predicted"/>
<organism evidence="4">
    <name type="scientific">Culicoides sonorensis</name>
    <name type="common">Biting midge</name>
    <dbReference type="NCBI Taxonomy" id="179676"/>
    <lineage>
        <taxon>Eukaryota</taxon>
        <taxon>Metazoa</taxon>
        <taxon>Ecdysozoa</taxon>
        <taxon>Arthropoda</taxon>
        <taxon>Hexapoda</taxon>
        <taxon>Insecta</taxon>
        <taxon>Pterygota</taxon>
        <taxon>Neoptera</taxon>
        <taxon>Endopterygota</taxon>
        <taxon>Diptera</taxon>
        <taxon>Nematocera</taxon>
        <taxon>Chironomoidea</taxon>
        <taxon>Ceratopogonidae</taxon>
        <taxon>Ceratopogoninae</taxon>
        <taxon>Culicoides</taxon>
        <taxon>Monoculicoides</taxon>
    </lineage>
</organism>
<dbReference type="InterPro" id="IPR013106">
    <property type="entry name" value="Ig_V-set"/>
</dbReference>
<evidence type="ECO:0000256" key="1">
    <source>
        <dbReference type="SAM" id="Phobius"/>
    </source>
</evidence>
<protein>
    <submittedName>
        <fullName evidence="4">CSON010974 protein</fullName>
    </submittedName>
</protein>
<feature type="transmembrane region" description="Helical" evidence="1">
    <location>
        <begin position="482"/>
        <end position="503"/>
    </location>
</feature>
<dbReference type="Pfam" id="PF07686">
    <property type="entry name" value="V-set"/>
    <property type="match status" value="1"/>
</dbReference>
<dbReference type="FunFam" id="2.60.40.10:FF:001606">
    <property type="entry name" value="uncharacterized protein LOC108091111"/>
    <property type="match status" value="1"/>
</dbReference>
<evidence type="ECO:0000313" key="4">
    <source>
        <dbReference type="EMBL" id="SSX18834.1"/>
    </source>
</evidence>